<dbReference type="Proteomes" id="UP001595713">
    <property type="component" value="Unassembled WGS sequence"/>
</dbReference>
<dbReference type="PANTHER" id="PTHR34135:SF2">
    <property type="entry name" value="LYSOZYME"/>
    <property type="match status" value="1"/>
</dbReference>
<reference evidence="4" key="1">
    <citation type="journal article" date="2019" name="Int. J. Syst. Evol. Microbiol.">
        <title>The Global Catalogue of Microorganisms (GCM) 10K type strain sequencing project: providing services to taxonomists for standard genome sequencing and annotation.</title>
        <authorList>
            <consortium name="The Broad Institute Genomics Platform"/>
            <consortium name="The Broad Institute Genome Sequencing Center for Infectious Disease"/>
            <person name="Wu L."/>
            <person name="Ma J."/>
        </authorList>
    </citation>
    <scope>NUCLEOTIDE SEQUENCE [LARGE SCALE GENOMIC DNA]</scope>
    <source>
        <strain evidence="4">KCTC 42739</strain>
    </source>
</reference>
<dbReference type="InterPro" id="IPR002053">
    <property type="entry name" value="Glyco_hydro_25"/>
</dbReference>
<name>A0ABV7STK3_9SPHN</name>
<dbReference type="EMBL" id="JBHRXP010000003">
    <property type="protein sequence ID" value="MFC3580319.1"/>
    <property type="molecule type" value="Genomic_DNA"/>
</dbReference>
<dbReference type="Gene3D" id="3.20.20.80">
    <property type="entry name" value="Glycosidases"/>
    <property type="match status" value="1"/>
</dbReference>
<organism evidence="3 4">
    <name type="scientific">Sphingomonas hylomeconis</name>
    <dbReference type="NCBI Taxonomy" id="1395958"/>
    <lineage>
        <taxon>Bacteria</taxon>
        <taxon>Pseudomonadati</taxon>
        <taxon>Pseudomonadota</taxon>
        <taxon>Alphaproteobacteria</taxon>
        <taxon>Sphingomonadales</taxon>
        <taxon>Sphingomonadaceae</taxon>
        <taxon>Sphingomonas</taxon>
    </lineage>
</organism>
<protein>
    <submittedName>
        <fullName evidence="3">GH25 family lysozyme</fullName>
    </submittedName>
</protein>
<sequence>MALRPGRLRIGRAGAIVIVLGAIALALWVVARSWHPSDRKYAFQGVDVGADQGTIEWPTIAAGGADFAYLRATIGARGRDTQFSVNWTDVDAAGMRRGALHVWSFCNAAADQANNFNTTVPRADDALPAAVLVDFADDCAARPPRDSVVEELKRFVTMVEAHTGKPMLLKIAGPVETTYQLSSGIERPLWSVQNFLPASYAARPWRMWQASDMRHIDGVNGPIHWNVVAP</sequence>
<evidence type="ECO:0000313" key="3">
    <source>
        <dbReference type="EMBL" id="MFC3580319.1"/>
    </source>
</evidence>
<keyword evidence="2" id="KW-1133">Transmembrane helix</keyword>
<dbReference type="PANTHER" id="PTHR34135">
    <property type="entry name" value="LYSOZYME"/>
    <property type="match status" value="1"/>
</dbReference>
<dbReference type="RefSeq" id="WP_261295786.1">
    <property type="nucleotide sequence ID" value="NZ_JANQBK010000019.1"/>
</dbReference>
<keyword evidence="4" id="KW-1185">Reference proteome</keyword>
<gene>
    <name evidence="3" type="ORF">ACFONA_09105</name>
</gene>
<evidence type="ECO:0000256" key="2">
    <source>
        <dbReference type="SAM" id="Phobius"/>
    </source>
</evidence>
<dbReference type="Pfam" id="PF01183">
    <property type="entry name" value="Glyco_hydro_25"/>
    <property type="match status" value="1"/>
</dbReference>
<feature type="transmembrane region" description="Helical" evidence="2">
    <location>
        <begin position="12"/>
        <end position="31"/>
    </location>
</feature>
<evidence type="ECO:0000256" key="1">
    <source>
        <dbReference type="ARBA" id="ARBA00010646"/>
    </source>
</evidence>
<comment type="caution">
    <text evidence="3">The sequence shown here is derived from an EMBL/GenBank/DDBJ whole genome shotgun (WGS) entry which is preliminary data.</text>
</comment>
<dbReference type="PROSITE" id="PS51904">
    <property type="entry name" value="GLYCOSYL_HYDROL_F25_2"/>
    <property type="match status" value="1"/>
</dbReference>
<evidence type="ECO:0000313" key="4">
    <source>
        <dbReference type="Proteomes" id="UP001595713"/>
    </source>
</evidence>
<accession>A0ABV7STK3</accession>
<dbReference type="InterPro" id="IPR017853">
    <property type="entry name" value="GH"/>
</dbReference>
<keyword evidence="2" id="KW-0812">Transmembrane</keyword>
<dbReference type="SUPFAM" id="SSF51445">
    <property type="entry name" value="(Trans)glycosidases"/>
    <property type="match status" value="1"/>
</dbReference>
<comment type="similarity">
    <text evidence="1">Belongs to the glycosyl hydrolase 25 family.</text>
</comment>
<proteinExistence type="inferred from homology"/>
<keyword evidence="2" id="KW-0472">Membrane</keyword>